<sequence>MRLNRLPRCAPIVSTAYGQCWNIVHEGYYAFVEEQLARGRHWLVNMNTGDSLSAGSFNLEVGSLRFIGDTNKVVDFYSTRGLTKDLNWRTYDVMLKEPYRRQLLRDRIDRLQTLDFNIPLFGGATQDELSDFGDSISDMQTQFNEAATQSAGRRIKLFDFETAVQMYSVDIITMETVNPDMYPLPSIELLNMQFAFARALRLRGAADLGQEEVDSSDSEKEEDVLVAQPRGRAYNLQESQYPSRVSSRTSTKGAPGSRDTSRSFSLFARSQH</sequence>
<feature type="compositionally biased region" description="Polar residues" evidence="1">
    <location>
        <begin position="262"/>
        <end position="272"/>
    </location>
</feature>
<feature type="compositionally biased region" description="Acidic residues" evidence="1">
    <location>
        <begin position="210"/>
        <end position="224"/>
    </location>
</feature>
<reference evidence="3" key="1">
    <citation type="journal article" date="2021" name="G3 (Bethesda)">
        <title>Chromosome assembled and annotated genome sequence of Aspergillus flavus NRRL 3357.</title>
        <authorList>
            <person name="Skerker J.M."/>
            <person name="Pianalto K.M."/>
            <person name="Mondo S.J."/>
            <person name="Yang K."/>
            <person name="Arkin A.P."/>
            <person name="Keller N.P."/>
            <person name="Grigoriev I.V."/>
            <person name="Louise Glass N.L."/>
        </authorList>
    </citation>
    <scope>NUCLEOTIDE SEQUENCE [LARGE SCALE GENOMIC DNA]</scope>
    <source>
        <strain evidence="3">ATCC 200026 / FGSC A1120 / IAM 13836 / NRRL 3357 / JCM 12722 / SRRC 167</strain>
    </source>
</reference>
<dbReference type="VEuPathDB" id="FungiDB:AFLA_012263"/>
<dbReference type="EMBL" id="CP044622">
    <property type="protein sequence ID" value="QRD81320.1"/>
    <property type="molecule type" value="Genomic_DNA"/>
</dbReference>
<evidence type="ECO:0000313" key="3">
    <source>
        <dbReference type="Proteomes" id="UP000596276"/>
    </source>
</evidence>
<name>A0A7U2MDH5_ASPFN</name>
<proteinExistence type="predicted"/>
<evidence type="ECO:0000313" key="2">
    <source>
        <dbReference type="EMBL" id="QRD81320.1"/>
    </source>
</evidence>
<dbReference type="VEuPathDB" id="FungiDB:F9C07_2099045"/>
<feature type="compositionally biased region" description="Polar residues" evidence="1">
    <location>
        <begin position="236"/>
        <end position="252"/>
    </location>
</feature>
<feature type="region of interest" description="Disordered" evidence="1">
    <location>
        <begin position="210"/>
        <end position="272"/>
    </location>
</feature>
<organism evidence="2 3">
    <name type="scientific">Aspergillus flavus (strain ATCC 200026 / FGSC A1120 / IAM 13836 / NRRL 3357 / JCM 12722 / SRRC 167)</name>
    <dbReference type="NCBI Taxonomy" id="332952"/>
    <lineage>
        <taxon>Eukaryota</taxon>
        <taxon>Fungi</taxon>
        <taxon>Dikarya</taxon>
        <taxon>Ascomycota</taxon>
        <taxon>Pezizomycotina</taxon>
        <taxon>Eurotiomycetes</taxon>
        <taxon>Eurotiomycetidae</taxon>
        <taxon>Eurotiales</taxon>
        <taxon>Aspergillaceae</taxon>
        <taxon>Aspergillus</taxon>
        <taxon>Aspergillus subgen. Circumdati</taxon>
    </lineage>
</organism>
<accession>A0A7U2MDH5</accession>
<evidence type="ECO:0000256" key="1">
    <source>
        <dbReference type="SAM" id="MobiDB-lite"/>
    </source>
</evidence>
<protein>
    <submittedName>
        <fullName evidence="2">Uncharacterized protein</fullName>
    </submittedName>
</protein>
<gene>
    <name evidence="2" type="ORF">F9C07_2099045</name>
</gene>
<keyword evidence="3" id="KW-1185">Reference proteome</keyword>
<dbReference type="AlphaFoldDB" id="A0A7U2MDH5"/>
<dbReference type="Proteomes" id="UP000596276">
    <property type="component" value="Chromosome 2"/>
</dbReference>